<dbReference type="GO" id="GO:0016709">
    <property type="term" value="F:oxidoreductase activity, acting on paired donors, with incorporation or reduction of molecular oxygen, NAD(P)H as one donor, and incorporation of one atom of oxygen"/>
    <property type="evidence" value="ECO:0007669"/>
    <property type="project" value="UniProtKB-ARBA"/>
</dbReference>
<dbReference type="PANTHER" id="PTHR43004:SF19">
    <property type="entry name" value="BINDING MONOOXYGENASE, PUTATIVE (JCVI)-RELATED"/>
    <property type="match status" value="1"/>
</dbReference>
<proteinExistence type="predicted"/>
<dbReference type="GO" id="GO:0071949">
    <property type="term" value="F:FAD binding"/>
    <property type="evidence" value="ECO:0007669"/>
    <property type="project" value="InterPro"/>
</dbReference>
<evidence type="ECO:0000256" key="3">
    <source>
        <dbReference type="ARBA" id="ARBA00022827"/>
    </source>
</evidence>
<dbReference type="PRINTS" id="PR00420">
    <property type="entry name" value="RNGMNOXGNASE"/>
</dbReference>
<keyword evidence="2" id="KW-0285">Flavoprotein</keyword>
<dbReference type="InterPro" id="IPR050641">
    <property type="entry name" value="RIFMO-like"/>
</dbReference>
<protein>
    <submittedName>
        <fullName evidence="5">2-polyprenyl-6-methoxyphenol hydroxylase-like FAD-dependent oxidoreductase</fullName>
    </submittedName>
</protein>
<sequence>MITDTLFGLPGHAPIVIVGGGPSGLFLSLDLARYGVPSVVLDGRRHIDANRPRAKTTNTRTMTHLRRLGLAESLRRAAPLPVDYSEDVIFCTSATGYELTRFHEAFQLHRGRYDLQPESGQQVGQPVVETVLREAVAAEPLVTAYVGARVDSIDTPDGGYRLFVRHDDGRRSISADYLVGADGGSSVVRKSIGLRLEGSSAARSNLNVLFRSRELADTITLDKAVQYWITNPAAPGMLGPLDLDGTWWTILQGVDSDDVVADPVPSIRAMVGAEIDIDVIEKDPWTARMLLADHYRSGNAFLVGDAAHLNPPWGGHGFNTCIGDAANLAWKLAASVKGWAGPVLLNSYEAERRPVAARTIRDAAANGNSLAYDFADAELLDDGPAGQAARDAAAANLVVKTSEFHSLGLVLGYEYSDSPLSGKGDVVPPSDPVRYTPSAAPGCLLPHTWLADGSSIYDMLGPGFTLLYEIGRIPTGQPEELSLAAGRYGIPLTVRAITESCSVWGVAAVLVRPDQHTVWRGSDLFDREGAGGAESALTALVRAAGVPDGDLNSSTTDRMKETAG</sequence>
<dbReference type="SUPFAM" id="SSF51905">
    <property type="entry name" value="FAD/NAD(P)-binding domain"/>
    <property type="match status" value="1"/>
</dbReference>
<reference evidence="5 6" key="1">
    <citation type="submission" date="2020-07" db="EMBL/GenBank/DDBJ databases">
        <title>Sequencing the genomes of 1000 actinobacteria strains.</title>
        <authorList>
            <person name="Klenk H.-P."/>
        </authorList>
    </citation>
    <scope>NUCLEOTIDE SEQUENCE [LARGE SCALE GENOMIC DNA]</scope>
    <source>
        <strain evidence="5 6">DSM 26341</strain>
    </source>
</reference>
<evidence type="ECO:0000313" key="5">
    <source>
        <dbReference type="EMBL" id="NYI66740.1"/>
    </source>
</evidence>
<keyword evidence="3" id="KW-0274">FAD</keyword>
<dbReference type="NCBIfam" id="NF004780">
    <property type="entry name" value="PRK06126.1"/>
    <property type="match status" value="1"/>
</dbReference>
<evidence type="ECO:0000256" key="2">
    <source>
        <dbReference type="ARBA" id="ARBA00022630"/>
    </source>
</evidence>
<keyword evidence="6" id="KW-1185">Reference proteome</keyword>
<dbReference type="RefSeq" id="WP_179426285.1">
    <property type="nucleotide sequence ID" value="NZ_JACBZP010000001.1"/>
</dbReference>
<dbReference type="Proteomes" id="UP000539111">
    <property type="component" value="Unassembled WGS sequence"/>
</dbReference>
<dbReference type="Pfam" id="PF01494">
    <property type="entry name" value="FAD_binding_3"/>
    <property type="match status" value="1"/>
</dbReference>
<dbReference type="Gene3D" id="3.40.30.120">
    <property type="match status" value="1"/>
</dbReference>
<evidence type="ECO:0000256" key="1">
    <source>
        <dbReference type="ARBA" id="ARBA00001974"/>
    </source>
</evidence>
<name>A0A7Z0ABD8_9MICO</name>
<dbReference type="Gene3D" id="3.30.9.10">
    <property type="entry name" value="D-Amino Acid Oxidase, subunit A, domain 2"/>
    <property type="match status" value="1"/>
</dbReference>
<feature type="domain" description="FAD-binding" evidence="4">
    <location>
        <begin position="14"/>
        <end position="361"/>
    </location>
</feature>
<evidence type="ECO:0000259" key="4">
    <source>
        <dbReference type="Pfam" id="PF01494"/>
    </source>
</evidence>
<comment type="caution">
    <text evidence="5">The sequence shown here is derived from an EMBL/GenBank/DDBJ whole genome shotgun (WGS) entry which is preliminary data.</text>
</comment>
<comment type="cofactor">
    <cofactor evidence="1">
        <name>FAD</name>
        <dbReference type="ChEBI" id="CHEBI:57692"/>
    </cofactor>
</comment>
<dbReference type="EMBL" id="JACBZP010000001">
    <property type="protein sequence ID" value="NYI66740.1"/>
    <property type="molecule type" value="Genomic_DNA"/>
</dbReference>
<organism evidence="5 6">
    <name type="scientific">Spelaeicoccus albus</name>
    <dbReference type="NCBI Taxonomy" id="1280376"/>
    <lineage>
        <taxon>Bacteria</taxon>
        <taxon>Bacillati</taxon>
        <taxon>Actinomycetota</taxon>
        <taxon>Actinomycetes</taxon>
        <taxon>Micrococcales</taxon>
        <taxon>Brevibacteriaceae</taxon>
        <taxon>Spelaeicoccus</taxon>
    </lineage>
</organism>
<accession>A0A7Z0ABD8</accession>
<dbReference type="Gene3D" id="3.50.50.60">
    <property type="entry name" value="FAD/NAD(P)-binding domain"/>
    <property type="match status" value="1"/>
</dbReference>
<dbReference type="Pfam" id="PF21274">
    <property type="entry name" value="Rng_hyd_C"/>
    <property type="match status" value="1"/>
</dbReference>
<dbReference type="PANTHER" id="PTHR43004">
    <property type="entry name" value="TRK SYSTEM POTASSIUM UPTAKE PROTEIN"/>
    <property type="match status" value="1"/>
</dbReference>
<dbReference type="AlphaFoldDB" id="A0A7Z0ABD8"/>
<gene>
    <name evidence="5" type="ORF">BJY26_001046</name>
</gene>
<dbReference type="InterPro" id="IPR036188">
    <property type="entry name" value="FAD/NAD-bd_sf"/>
</dbReference>
<dbReference type="InterPro" id="IPR002938">
    <property type="entry name" value="FAD-bd"/>
</dbReference>
<evidence type="ECO:0000313" key="6">
    <source>
        <dbReference type="Proteomes" id="UP000539111"/>
    </source>
</evidence>